<reference evidence="3" key="1">
    <citation type="journal article" date="2017" name="Front. Plant Sci.">
        <title>Climate Clever Clovers: New Paradigm to Reduce the Environmental Footprint of Ruminants by Breeding Low Methanogenic Forages Utilizing Haplotype Variation.</title>
        <authorList>
            <person name="Kaur P."/>
            <person name="Appels R."/>
            <person name="Bayer P.E."/>
            <person name="Keeble-Gagnere G."/>
            <person name="Wang J."/>
            <person name="Hirakawa H."/>
            <person name="Shirasawa K."/>
            <person name="Vercoe P."/>
            <person name="Stefanova K."/>
            <person name="Durmic Z."/>
            <person name="Nichols P."/>
            <person name="Revell C."/>
            <person name="Isobe S.N."/>
            <person name="Edwards D."/>
            <person name="Erskine W."/>
        </authorList>
    </citation>
    <scope>NUCLEOTIDE SEQUENCE [LARGE SCALE GENOMIC DNA]</scope>
    <source>
        <strain evidence="3">cv. Daliak</strain>
    </source>
</reference>
<sequence length="382" mass="41028">MEMNTEVHLFVEHSSKGIVGSVPTPFHAPNHDSTPLLAPNQVVDPVDEVIEGDGNDSSEDECQSSEDEAAGIYFDDSEDERALGLDDGFDVVLENRPPPPQMVDRKPKKNASAAPQQGPNATPHNDIVDDDCDKLVQRKPKKNASVAPQQGPNATPHNGIVDDDVKFEMLAAELAATFQPTQSQPTINVVTNGIVPTVIGVTKCNATAPNVYDPDCNINSFGNEYILSQPDATDETVPNETVPATQPKKNKTNMMKVVSTTDVSATEAGVSNTPDCVKPQNKNITKKRVVSTTVVSATELSATEYVVSNTPDCLKPINIGKKKVAKKLDVKGLRRCDRTRILRCKNMKGPGSGPSQPITIDEEDIGEDQHVGTSSQPSLNDG</sequence>
<feature type="region of interest" description="Disordered" evidence="1">
    <location>
        <begin position="90"/>
        <end position="160"/>
    </location>
</feature>
<organism evidence="2 3">
    <name type="scientific">Trifolium subterraneum</name>
    <name type="common">Subterranean clover</name>
    <dbReference type="NCBI Taxonomy" id="3900"/>
    <lineage>
        <taxon>Eukaryota</taxon>
        <taxon>Viridiplantae</taxon>
        <taxon>Streptophyta</taxon>
        <taxon>Embryophyta</taxon>
        <taxon>Tracheophyta</taxon>
        <taxon>Spermatophyta</taxon>
        <taxon>Magnoliopsida</taxon>
        <taxon>eudicotyledons</taxon>
        <taxon>Gunneridae</taxon>
        <taxon>Pentapetalae</taxon>
        <taxon>rosids</taxon>
        <taxon>fabids</taxon>
        <taxon>Fabales</taxon>
        <taxon>Fabaceae</taxon>
        <taxon>Papilionoideae</taxon>
        <taxon>50 kb inversion clade</taxon>
        <taxon>NPAAA clade</taxon>
        <taxon>Hologalegina</taxon>
        <taxon>IRL clade</taxon>
        <taxon>Trifolieae</taxon>
        <taxon>Trifolium</taxon>
    </lineage>
</organism>
<feature type="compositionally biased region" description="Polar residues" evidence="1">
    <location>
        <begin position="146"/>
        <end position="156"/>
    </location>
</feature>
<keyword evidence="3" id="KW-1185">Reference proteome</keyword>
<feature type="compositionally biased region" description="Polar residues" evidence="1">
    <location>
        <begin position="371"/>
        <end position="382"/>
    </location>
</feature>
<gene>
    <name evidence="2" type="ORF">TSUD_275060</name>
</gene>
<evidence type="ECO:0000256" key="1">
    <source>
        <dbReference type="SAM" id="MobiDB-lite"/>
    </source>
</evidence>
<evidence type="ECO:0000313" key="3">
    <source>
        <dbReference type="Proteomes" id="UP000242715"/>
    </source>
</evidence>
<protein>
    <submittedName>
        <fullName evidence="2">Uncharacterized protein</fullName>
    </submittedName>
</protein>
<feature type="region of interest" description="Disordered" evidence="1">
    <location>
        <begin position="48"/>
        <end position="77"/>
    </location>
</feature>
<evidence type="ECO:0000313" key="2">
    <source>
        <dbReference type="EMBL" id="GAU39712.1"/>
    </source>
</evidence>
<proteinExistence type="predicted"/>
<name>A0A2Z6NTR9_TRISU</name>
<dbReference type="Proteomes" id="UP000242715">
    <property type="component" value="Unassembled WGS sequence"/>
</dbReference>
<dbReference type="AlphaFoldDB" id="A0A2Z6NTR9"/>
<dbReference type="EMBL" id="DF973774">
    <property type="protein sequence ID" value="GAU39712.1"/>
    <property type="molecule type" value="Genomic_DNA"/>
</dbReference>
<feature type="compositionally biased region" description="Polar residues" evidence="1">
    <location>
        <begin position="113"/>
        <end position="123"/>
    </location>
</feature>
<dbReference type="OrthoDB" id="10581303at2759"/>
<feature type="region of interest" description="Disordered" evidence="1">
    <location>
        <begin position="344"/>
        <end position="382"/>
    </location>
</feature>
<accession>A0A2Z6NTR9</accession>